<evidence type="ECO:0000256" key="2">
    <source>
        <dbReference type="ARBA" id="ARBA00022475"/>
    </source>
</evidence>
<dbReference type="Pfam" id="PF00893">
    <property type="entry name" value="Multi_Drug_Res"/>
    <property type="match status" value="1"/>
</dbReference>
<dbReference type="EMBL" id="CP007806">
    <property type="protein sequence ID" value="AIG25060.1"/>
    <property type="molecule type" value="Genomic_DNA"/>
</dbReference>
<dbReference type="AlphaFoldDB" id="A0A075R629"/>
<proteinExistence type="inferred from homology"/>
<evidence type="ECO:0000256" key="4">
    <source>
        <dbReference type="ARBA" id="ARBA00022989"/>
    </source>
</evidence>
<dbReference type="KEGG" id="blr:BRLA_c007020"/>
<keyword evidence="2" id="KW-1003">Cell membrane</keyword>
<accession>A0A075R629</accession>
<feature type="transmembrane region" description="Helical" evidence="7">
    <location>
        <begin position="28"/>
        <end position="45"/>
    </location>
</feature>
<dbReference type="eggNOG" id="COG2076">
    <property type="taxonomic scope" value="Bacteria"/>
</dbReference>
<sequence>MNRAWIYVMLTCLFELLWVYAFNVAAAWWHWAIVVVIIIADFYLLSKACETLPTGTVYAIFAAAGTVGTALMDIFIFEGVFSLAKGLFMGLLVIGVISLKLADNKGGNTQGKGAA</sequence>
<dbReference type="InterPro" id="IPR037185">
    <property type="entry name" value="EmrE-like"/>
</dbReference>
<keyword evidence="3 6" id="KW-0812">Transmembrane</keyword>
<protein>
    <submittedName>
        <fullName evidence="8">Multidrug resistance protein YkkC</fullName>
    </submittedName>
</protein>
<dbReference type="PANTHER" id="PTHR30561:SF7">
    <property type="entry name" value="GUANIDINIUM EFFLUX SYSTEM SUBUNIT GDNC-RELATED"/>
    <property type="match status" value="1"/>
</dbReference>
<evidence type="ECO:0000256" key="1">
    <source>
        <dbReference type="ARBA" id="ARBA00004651"/>
    </source>
</evidence>
<reference evidence="8 9" key="1">
    <citation type="journal article" date="2011" name="J. Bacteriol.">
        <title>Genome sequence of Brevibacillus laterosporus LMG 15441, a pathogen of invertebrates.</title>
        <authorList>
            <person name="Djukic M."/>
            <person name="Poehlein A."/>
            <person name="Thurmer A."/>
            <person name="Daniel R."/>
        </authorList>
    </citation>
    <scope>NUCLEOTIDE SEQUENCE [LARGE SCALE GENOMIC DNA]</scope>
    <source>
        <strain evidence="8 9">LMG 15441</strain>
    </source>
</reference>
<dbReference type="InterPro" id="IPR000390">
    <property type="entry name" value="Small_drug/metabolite_transptr"/>
</dbReference>
<dbReference type="RefSeq" id="WP_003335450.1">
    <property type="nucleotide sequence ID" value="NZ_CP007806.1"/>
</dbReference>
<evidence type="ECO:0000256" key="3">
    <source>
        <dbReference type="ARBA" id="ARBA00022692"/>
    </source>
</evidence>
<feature type="transmembrane region" description="Helical" evidence="7">
    <location>
        <begin position="5"/>
        <end position="22"/>
    </location>
</feature>
<name>A0A075R629_BRELA</name>
<organism evidence="8 9">
    <name type="scientific">Brevibacillus laterosporus LMG 15441</name>
    <dbReference type="NCBI Taxonomy" id="1042163"/>
    <lineage>
        <taxon>Bacteria</taxon>
        <taxon>Bacillati</taxon>
        <taxon>Bacillota</taxon>
        <taxon>Bacilli</taxon>
        <taxon>Bacillales</taxon>
        <taxon>Paenibacillaceae</taxon>
        <taxon>Brevibacillus</taxon>
    </lineage>
</organism>
<keyword evidence="4 7" id="KW-1133">Transmembrane helix</keyword>
<evidence type="ECO:0000256" key="6">
    <source>
        <dbReference type="RuleBase" id="RU003942"/>
    </source>
</evidence>
<keyword evidence="5 7" id="KW-0472">Membrane</keyword>
<comment type="subcellular location">
    <subcellularLocation>
        <location evidence="1 6">Cell membrane</location>
        <topology evidence="1 6">Multi-pass membrane protein</topology>
    </subcellularLocation>
</comment>
<dbReference type="Gene3D" id="1.10.3730.20">
    <property type="match status" value="1"/>
</dbReference>
<feature type="transmembrane region" description="Helical" evidence="7">
    <location>
        <begin position="57"/>
        <end position="77"/>
    </location>
</feature>
<gene>
    <name evidence="8" type="primary">ykkC_1</name>
    <name evidence="8" type="ORF">BRLA_c007020</name>
</gene>
<dbReference type="STRING" id="1042163.BRLA_c007020"/>
<keyword evidence="9" id="KW-1185">Reference proteome</keyword>
<dbReference type="SUPFAM" id="SSF103481">
    <property type="entry name" value="Multidrug resistance efflux transporter EmrE"/>
    <property type="match status" value="1"/>
</dbReference>
<dbReference type="GO" id="GO:0005886">
    <property type="term" value="C:plasma membrane"/>
    <property type="evidence" value="ECO:0007669"/>
    <property type="project" value="UniProtKB-SubCell"/>
</dbReference>
<dbReference type="PANTHER" id="PTHR30561">
    <property type="entry name" value="SMR FAMILY PROTON-DEPENDENT DRUG EFFLUX TRANSPORTER SUGE"/>
    <property type="match status" value="1"/>
</dbReference>
<evidence type="ECO:0000256" key="7">
    <source>
        <dbReference type="SAM" id="Phobius"/>
    </source>
</evidence>
<feature type="transmembrane region" description="Helical" evidence="7">
    <location>
        <begin position="83"/>
        <end position="102"/>
    </location>
</feature>
<dbReference type="Proteomes" id="UP000005850">
    <property type="component" value="Chromosome"/>
</dbReference>
<dbReference type="GO" id="GO:0022857">
    <property type="term" value="F:transmembrane transporter activity"/>
    <property type="evidence" value="ECO:0007669"/>
    <property type="project" value="InterPro"/>
</dbReference>
<dbReference type="HOGENOM" id="CLU_133067_1_0_9"/>
<evidence type="ECO:0000313" key="9">
    <source>
        <dbReference type="Proteomes" id="UP000005850"/>
    </source>
</evidence>
<evidence type="ECO:0000313" key="8">
    <source>
        <dbReference type="EMBL" id="AIG25060.1"/>
    </source>
</evidence>
<evidence type="ECO:0000256" key="5">
    <source>
        <dbReference type="ARBA" id="ARBA00023136"/>
    </source>
</evidence>
<comment type="similarity">
    <text evidence="6">Belongs to the drug/metabolite transporter (DMT) superfamily. Small multidrug resistance (SMR) (TC 2.A.7.1) family.</text>
</comment>
<dbReference type="InterPro" id="IPR045324">
    <property type="entry name" value="Small_multidrug_res"/>
</dbReference>